<feature type="active site" description="Proton donor/acceptor" evidence="4">
    <location>
        <position position="146"/>
    </location>
</feature>
<dbReference type="SMART" id="SM01130">
    <property type="entry name" value="DHDPS"/>
    <property type="match status" value="1"/>
</dbReference>
<protein>
    <recommendedName>
        <fullName evidence="8">4-hydroxy-tetrahydrodipicolinate synthase</fullName>
    </recommendedName>
</protein>
<dbReference type="OrthoDB" id="9771791at2"/>
<dbReference type="InterPro" id="IPR013785">
    <property type="entry name" value="Aldolase_TIM"/>
</dbReference>
<proteinExistence type="inferred from homology"/>
<feature type="binding site" evidence="5">
    <location>
        <position position="58"/>
    </location>
    <ligand>
        <name>pyruvate</name>
        <dbReference type="ChEBI" id="CHEBI:15361"/>
    </ligand>
</feature>
<evidence type="ECO:0000256" key="3">
    <source>
        <dbReference type="PIRNR" id="PIRNR001365"/>
    </source>
</evidence>
<keyword evidence="2" id="KW-0704">Schiff base</keyword>
<keyword evidence="1 3" id="KW-0456">Lyase</keyword>
<keyword evidence="7" id="KW-1185">Reference proteome</keyword>
<evidence type="ECO:0000256" key="5">
    <source>
        <dbReference type="PIRSR" id="PIRSR001365-2"/>
    </source>
</evidence>
<dbReference type="Gene3D" id="3.20.20.70">
    <property type="entry name" value="Aldolase class I"/>
    <property type="match status" value="1"/>
</dbReference>
<organism evidence="6 7">
    <name type="scientific">Paenibacillus athensensis</name>
    <dbReference type="NCBI Taxonomy" id="1967502"/>
    <lineage>
        <taxon>Bacteria</taxon>
        <taxon>Bacillati</taxon>
        <taxon>Bacillota</taxon>
        <taxon>Bacilli</taxon>
        <taxon>Bacillales</taxon>
        <taxon>Paenibacillaceae</taxon>
        <taxon>Paenibacillus</taxon>
    </lineage>
</organism>
<dbReference type="PIRSF" id="PIRSF001365">
    <property type="entry name" value="DHDPS"/>
    <property type="match status" value="1"/>
</dbReference>
<dbReference type="EMBL" id="MYFO01000021">
    <property type="protein sequence ID" value="TFE86092.1"/>
    <property type="molecule type" value="Genomic_DNA"/>
</dbReference>
<evidence type="ECO:0000256" key="1">
    <source>
        <dbReference type="ARBA" id="ARBA00023239"/>
    </source>
</evidence>
<evidence type="ECO:0000256" key="2">
    <source>
        <dbReference type="ARBA" id="ARBA00023270"/>
    </source>
</evidence>
<comment type="similarity">
    <text evidence="3">Belongs to the DapA family.</text>
</comment>
<dbReference type="InterPro" id="IPR002220">
    <property type="entry name" value="DapA-like"/>
</dbReference>
<dbReference type="CDD" id="cd00408">
    <property type="entry name" value="DHDPS-like"/>
    <property type="match status" value="1"/>
</dbReference>
<dbReference type="GO" id="GO:0019262">
    <property type="term" value="P:N-acetylneuraminate catabolic process"/>
    <property type="evidence" value="ECO:0007669"/>
    <property type="project" value="TreeGrafter"/>
</dbReference>
<dbReference type="PRINTS" id="PR00146">
    <property type="entry name" value="DHPICSNTHASE"/>
</dbReference>
<comment type="caution">
    <text evidence="6">The sequence shown here is derived from an EMBL/GenBank/DDBJ whole genome shotgun (WGS) entry which is preliminary data.</text>
</comment>
<dbReference type="Proteomes" id="UP000298246">
    <property type="component" value="Unassembled WGS sequence"/>
</dbReference>
<reference evidence="6 7" key="1">
    <citation type="submission" date="2017-03" db="EMBL/GenBank/DDBJ databases">
        <title>Isolation of Levoglucosan Utilizing Bacteria.</title>
        <authorList>
            <person name="Arya A.S."/>
        </authorList>
    </citation>
    <scope>NUCLEOTIDE SEQUENCE [LARGE SCALE GENOMIC DNA]</scope>
    <source>
        <strain evidence="6 7">MEC069</strain>
    </source>
</reference>
<feature type="active site" description="Schiff-base intermediate with substrate" evidence="4">
    <location>
        <position position="173"/>
    </location>
</feature>
<accession>A0A4Y8PXY7</accession>
<dbReference type="SUPFAM" id="SSF51569">
    <property type="entry name" value="Aldolase"/>
    <property type="match status" value="1"/>
</dbReference>
<dbReference type="PANTHER" id="PTHR42849:SF1">
    <property type="entry name" value="N-ACETYLNEURAMINATE LYASE"/>
    <property type="match status" value="1"/>
</dbReference>
<evidence type="ECO:0000256" key="4">
    <source>
        <dbReference type="PIRSR" id="PIRSR001365-1"/>
    </source>
</evidence>
<evidence type="ECO:0000313" key="7">
    <source>
        <dbReference type="Proteomes" id="UP000298246"/>
    </source>
</evidence>
<name>A0A4Y8PXY7_9BACL</name>
<dbReference type="PROSITE" id="PS00665">
    <property type="entry name" value="DHDPS_1"/>
    <property type="match status" value="1"/>
</dbReference>
<dbReference type="GO" id="GO:0005829">
    <property type="term" value="C:cytosol"/>
    <property type="evidence" value="ECO:0007669"/>
    <property type="project" value="TreeGrafter"/>
</dbReference>
<dbReference type="InterPro" id="IPR020624">
    <property type="entry name" value="Schiff_base-form_aldolases_CS"/>
</dbReference>
<dbReference type="Pfam" id="PF00701">
    <property type="entry name" value="DHDPS"/>
    <property type="match status" value="1"/>
</dbReference>
<evidence type="ECO:0008006" key="8">
    <source>
        <dbReference type="Google" id="ProtNLM"/>
    </source>
</evidence>
<dbReference type="GO" id="GO:0008747">
    <property type="term" value="F:N-acetylneuraminate lyase activity"/>
    <property type="evidence" value="ECO:0007669"/>
    <property type="project" value="TreeGrafter"/>
</dbReference>
<sequence length="307" mass="33806">MRLISNKKESFDMHLKGNNVLIVTPFNKNGEIDEKSLIQLLDYILEQKADGIIVLGTTGEFFSLTDAEKERVIRIAAERIQDQCALIVGVASPSAEMSAKIARVAGENGASAVLVPPPYYIHPTDEAMINHFSIIGAQGGVDLMVYDGGGGIEVPISVIKEVRHRTDTMKYIKLTTPKVNKVQEYHTALSGEVSVFAGEDLLIMPELYAGAVGLTTAAGNLQAAALSDIFRLVQEHRFEEAQKLHDQRIAPQAIVTGAIRNEFIQCFKTSLHLMGIIESDTVRNPLHALSEVRKENLKFMLRNQNLI</sequence>
<evidence type="ECO:0000313" key="6">
    <source>
        <dbReference type="EMBL" id="TFE86092.1"/>
    </source>
</evidence>
<gene>
    <name evidence="6" type="ORF">B5M42_15875</name>
</gene>
<dbReference type="PANTHER" id="PTHR42849">
    <property type="entry name" value="N-ACETYLNEURAMINATE LYASE"/>
    <property type="match status" value="1"/>
</dbReference>
<dbReference type="AlphaFoldDB" id="A0A4Y8PXY7"/>